<dbReference type="GO" id="GO:0031490">
    <property type="term" value="F:chromatin DNA binding"/>
    <property type="evidence" value="ECO:0007669"/>
    <property type="project" value="InterPro"/>
</dbReference>
<evidence type="ECO:0000256" key="2">
    <source>
        <dbReference type="ARBA" id="ARBA00023242"/>
    </source>
</evidence>
<dbReference type="FunFam" id="1.10.246.20:FF:000003">
    <property type="entry name" value="Mediator of RNA polymerase II transcription subunit 15a"/>
    <property type="match status" value="1"/>
</dbReference>
<keyword evidence="2" id="KW-0539">Nucleus</keyword>
<sequence>MDSNHLGPAQGGESEVDAGDWRSQLQPDSRHQIVNRIMETLKRLLPVSDPEGLRKIAVRFEEKIYTAATSESDYLRKITVKMLTMEPNSKKTTALPPMSAPTINCRIRSTRFTSPPPNSGFHSALNHDFFSWGCFGTFEWIRIIGGLLKVENPESMPGIGGLNCSRILGIKVSTKFRVPQENICEDAYYGTQL</sequence>
<dbReference type="PANTHER" id="PTHR33137:SF4">
    <property type="entry name" value="MEDIATOR OF RNA POLYMERASE II TRANSCRIPTION SUBUNIT 15A-RELATED"/>
    <property type="match status" value="1"/>
</dbReference>
<protein>
    <submittedName>
        <fullName evidence="6">Mediator of RNA polymerase II transcription subunit 15a-like isoform X2</fullName>
    </submittedName>
</protein>
<dbReference type="GO" id="GO:0003713">
    <property type="term" value="F:transcription coactivator activity"/>
    <property type="evidence" value="ECO:0007669"/>
    <property type="project" value="InterPro"/>
</dbReference>
<dbReference type="AlphaFoldDB" id="A0A6J1JNS4"/>
<dbReference type="InterPro" id="IPR036546">
    <property type="entry name" value="MED15_KIX"/>
</dbReference>
<evidence type="ECO:0000256" key="1">
    <source>
        <dbReference type="ARBA" id="ARBA00004123"/>
    </source>
</evidence>
<dbReference type="Gene3D" id="1.10.246.20">
    <property type="entry name" value="Coactivator CBP, KIX domain"/>
    <property type="match status" value="1"/>
</dbReference>
<gene>
    <name evidence="6" type="primary">LOC111486139</name>
</gene>
<feature type="domain" description="Mediator complex subunit 15 KIX" evidence="4">
    <location>
        <begin position="19"/>
        <end position="92"/>
    </location>
</feature>
<dbReference type="InterPro" id="IPR044661">
    <property type="entry name" value="MED15a/b/c-like"/>
</dbReference>
<reference evidence="6" key="1">
    <citation type="submission" date="2025-08" db="UniProtKB">
        <authorList>
            <consortium name="RefSeq"/>
        </authorList>
    </citation>
    <scope>IDENTIFICATION</scope>
    <source>
        <tissue evidence="6">Young leaves</tissue>
    </source>
</reference>
<evidence type="ECO:0000259" key="4">
    <source>
        <dbReference type="Pfam" id="PF16987"/>
    </source>
</evidence>
<evidence type="ECO:0000313" key="5">
    <source>
        <dbReference type="Proteomes" id="UP000504608"/>
    </source>
</evidence>
<proteinExistence type="predicted"/>
<name>A0A6J1JNS4_CUCMA</name>
<dbReference type="Pfam" id="PF16987">
    <property type="entry name" value="KIX_2"/>
    <property type="match status" value="1"/>
</dbReference>
<evidence type="ECO:0000313" key="6">
    <source>
        <dbReference type="RefSeq" id="XP_022988933.1"/>
    </source>
</evidence>
<dbReference type="InterPro" id="IPR036529">
    <property type="entry name" value="KIX_dom_sf"/>
</dbReference>
<evidence type="ECO:0000256" key="3">
    <source>
        <dbReference type="SAM" id="MobiDB-lite"/>
    </source>
</evidence>
<keyword evidence="5" id="KW-1185">Reference proteome</keyword>
<dbReference type="RefSeq" id="XP_022988933.1">
    <property type="nucleotide sequence ID" value="XM_023133165.1"/>
</dbReference>
<accession>A0A6J1JNS4</accession>
<comment type="subcellular location">
    <subcellularLocation>
        <location evidence="1">Nucleus</location>
    </subcellularLocation>
</comment>
<organism evidence="5 6">
    <name type="scientific">Cucurbita maxima</name>
    <name type="common">Pumpkin</name>
    <name type="synonym">Winter squash</name>
    <dbReference type="NCBI Taxonomy" id="3661"/>
    <lineage>
        <taxon>Eukaryota</taxon>
        <taxon>Viridiplantae</taxon>
        <taxon>Streptophyta</taxon>
        <taxon>Embryophyta</taxon>
        <taxon>Tracheophyta</taxon>
        <taxon>Spermatophyta</taxon>
        <taxon>Magnoliopsida</taxon>
        <taxon>eudicotyledons</taxon>
        <taxon>Gunneridae</taxon>
        <taxon>Pentapetalae</taxon>
        <taxon>rosids</taxon>
        <taxon>fabids</taxon>
        <taxon>Cucurbitales</taxon>
        <taxon>Cucurbitaceae</taxon>
        <taxon>Cucurbiteae</taxon>
        <taxon>Cucurbita</taxon>
    </lineage>
</organism>
<dbReference type="PANTHER" id="PTHR33137">
    <property type="entry name" value="MEDIATOR OF RNA POLYMERASE II TRANSCRIPTION SUBUNIT 15A-RELATED"/>
    <property type="match status" value="1"/>
</dbReference>
<dbReference type="GO" id="GO:0005634">
    <property type="term" value="C:nucleus"/>
    <property type="evidence" value="ECO:0007669"/>
    <property type="project" value="UniProtKB-SubCell"/>
</dbReference>
<dbReference type="GeneID" id="111486139"/>
<dbReference type="SUPFAM" id="SSF47040">
    <property type="entry name" value="Kix domain of CBP (creb binding protein)"/>
    <property type="match status" value="1"/>
</dbReference>
<dbReference type="Proteomes" id="UP000504608">
    <property type="component" value="Unplaced"/>
</dbReference>
<feature type="region of interest" description="Disordered" evidence="3">
    <location>
        <begin position="1"/>
        <end position="27"/>
    </location>
</feature>